<dbReference type="Gene3D" id="3.50.50.60">
    <property type="entry name" value="FAD/NAD(P)-binding domain"/>
    <property type="match status" value="1"/>
</dbReference>
<dbReference type="Gene3D" id="3.90.660.10">
    <property type="match status" value="1"/>
</dbReference>
<dbReference type="GO" id="GO:0001716">
    <property type="term" value="F:L-amino-acid oxidase activity"/>
    <property type="evidence" value="ECO:0007669"/>
    <property type="project" value="TreeGrafter"/>
</dbReference>
<keyword evidence="4" id="KW-1185">Reference proteome</keyword>
<evidence type="ECO:0000313" key="4">
    <source>
        <dbReference type="Proteomes" id="UP000504638"/>
    </source>
</evidence>
<dbReference type="PANTHER" id="PTHR10742:SF382">
    <property type="entry name" value="AMINE OXIDASE DOMAIN-CONTAINING PROTEIN"/>
    <property type="match status" value="1"/>
</dbReference>
<protein>
    <recommendedName>
        <fullName evidence="2">Amine oxidase domain-containing protein</fullName>
    </recommendedName>
</protein>
<dbReference type="AlphaFoldDB" id="A0A6G1FYE1"/>
<dbReference type="Gene3D" id="1.20.1440.240">
    <property type="match status" value="1"/>
</dbReference>
<dbReference type="InterPro" id="IPR036188">
    <property type="entry name" value="FAD/NAD-bd_sf"/>
</dbReference>
<feature type="region of interest" description="Disordered" evidence="1">
    <location>
        <begin position="279"/>
        <end position="314"/>
    </location>
</feature>
<dbReference type="GeneID" id="54423934"/>
<accession>A0A6G1FYE1</accession>
<gene>
    <name evidence="3 5" type="ORF">P152DRAFT_94303</name>
</gene>
<dbReference type="InterPro" id="IPR002937">
    <property type="entry name" value="Amino_oxidase"/>
</dbReference>
<sequence>MKTPHAIYTALSIATAALSTPLGTNHGLVQFKGPISVESDSLHNVHIGYGDDLEGELRVVYGDCGMSAEHEKHHDITITIVDKSSRPDRLVWIVPREIQANGCLHAFSNGGLVGRSLPIGVSAPLRKRELLADVAETMGPWFDGVAYMQSKSINAAASKEAKSKSIAIVGGGMSGLMTSLLLESVGMHNWHIHESTQRVAGRVRTKYLNNTTPDQYQYQEMGPMRFPVNIKYSDTDEKIDIQDHKMVFQLGETLNKLNNNDPSVAVNFIPFIQNSPNTPASSNGYRLPDGRIPSSAQLEADPSLKGPASVSSNPEAQAFAEEALELFGGMTPDRIKAFATNVYRAHKDAVDRGLFHWSEATYIKYALDMDANLTDSIAGAEHHPMWLYDNVYFGASEWKTIDKGLSSLERAFTPLVKDKTTFGRKIEGLAYDAETDKVALQWREDPFQMVPETEEYDYAIVAVPFSKVRGWSLPRYSSLLTRAIDTMNYQQSCKIALHYKTRFWEKLDPPIIGGCGSVDIYGVGSVCYPSYNINSTDPGVLLAAYASGTPARTMGALSDADHVGLVQRAMVEAHGQIAADEYTGIYDRQCWEMDEHQAGAWAAPLLGQQELYLPAYFNTESKTIFVGEHTSYTHAWIFSALDSAVRGTTQLLLDLGLVDEAKEIVNTWMGRWIAV</sequence>
<feature type="domain" description="Amine oxidase" evidence="2">
    <location>
        <begin position="173"/>
        <end position="647"/>
    </location>
</feature>
<reference evidence="5" key="3">
    <citation type="submission" date="2025-04" db="UniProtKB">
        <authorList>
            <consortium name="RefSeq"/>
        </authorList>
    </citation>
    <scope>IDENTIFICATION</scope>
    <source>
        <strain evidence="5">CBS 781.70</strain>
    </source>
</reference>
<evidence type="ECO:0000259" key="2">
    <source>
        <dbReference type="Pfam" id="PF01593"/>
    </source>
</evidence>
<reference evidence="3 5" key="1">
    <citation type="submission" date="2020-01" db="EMBL/GenBank/DDBJ databases">
        <authorList>
            <consortium name="DOE Joint Genome Institute"/>
            <person name="Haridas S."/>
            <person name="Albert R."/>
            <person name="Binder M."/>
            <person name="Bloem J."/>
            <person name="Labutti K."/>
            <person name="Salamov A."/>
            <person name="Andreopoulos B."/>
            <person name="Baker S.E."/>
            <person name="Barry K."/>
            <person name="Bills G."/>
            <person name="Bluhm B.H."/>
            <person name="Cannon C."/>
            <person name="Castanera R."/>
            <person name="Culley D.E."/>
            <person name="Daum C."/>
            <person name="Ezra D."/>
            <person name="Gonzalez J.B."/>
            <person name="Henrissat B."/>
            <person name="Kuo A."/>
            <person name="Liang C."/>
            <person name="Lipzen A."/>
            <person name="Lutzoni F."/>
            <person name="Magnuson J."/>
            <person name="Mondo S."/>
            <person name="Nolan M."/>
            <person name="Ohm R."/>
            <person name="Pangilinan J."/>
            <person name="Park H.-J."/>
            <person name="Ramirez L."/>
            <person name="Alfaro M."/>
            <person name="Sun H."/>
            <person name="Tritt A."/>
            <person name="Yoshinaga Y."/>
            <person name="Zwiers L.-H."/>
            <person name="Turgeon B.G."/>
            <person name="Goodwin S.B."/>
            <person name="Spatafora J.W."/>
            <person name="Crous P.W."/>
            <person name="Grigoriev I.V."/>
        </authorList>
    </citation>
    <scope>NUCLEOTIDE SEQUENCE</scope>
    <source>
        <strain evidence="3 5">CBS 781.70</strain>
    </source>
</reference>
<dbReference type="PANTHER" id="PTHR10742">
    <property type="entry name" value="FLAVIN MONOAMINE OXIDASE"/>
    <property type="match status" value="1"/>
</dbReference>
<dbReference type="EMBL" id="ML975165">
    <property type="protein sequence ID" value="KAF1810711.1"/>
    <property type="molecule type" value="Genomic_DNA"/>
</dbReference>
<proteinExistence type="predicted"/>
<dbReference type="SUPFAM" id="SSF51905">
    <property type="entry name" value="FAD/NAD(P)-binding domain"/>
    <property type="match status" value="1"/>
</dbReference>
<name>A0A6G1FYE1_9PEZI</name>
<evidence type="ECO:0000313" key="3">
    <source>
        <dbReference type="EMBL" id="KAF1810711.1"/>
    </source>
</evidence>
<evidence type="ECO:0000256" key="1">
    <source>
        <dbReference type="SAM" id="MobiDB-lite"/>
    </source>
</evidence>
<dbReference type="RefSeq" id="XP_033532342.1">
    <property type="nucleotide sequence ID" value="XM_033683364.1"/>
</dbReference>
<dbReference type="InterPro" id="IPR050281">
    <property type="entry name" value="Flavin_monoamine_oxidase"/>
</dbReference>
<reference evidence="5" key="2">
    <citation type="submission" date="2020-04" db="EMBL/GenBank/DDBJ databases">
        <authorList>
            <consortium name="NCBI Genome Project"/>
        </authorList>
    </citation>
    <scope>NUCLEOTIDE SEQUENCE</scope>
    <source>
        <strain evidence="5">CBS 781.70</strain>
    </source>
</reference>
<dbReference type="Proteomes" id="UP000504638">
    <property type="component" value="Unplaced"/>
</dbReference>
<evidence type="ECO:0000313" key="5">
    <source>
        <dbReference type="RefSeq" id="XP_033532342.1"/>
    </source>
</evidence>
<dbReference type="GO" id="GO:0009063">
    <property type="term" value="P:amino acid catabolic process"/>
    <property type="evidence" value="ECO:0007669"/>
    <property type="project" value="TreeGrafter"/>
</dbReference>
<organism evidence="3">
    <name type="scientific">Eremomyces bilateralis CBS 781.70</name>
    <dbReference type="NCBI Taxonomy" id="1392243"/>
    <lineage>
        <taxon>Eukaryota</taxon>
        <taxon>Fungi</taxon>
        <taxon>Dikarya</taxon>
        <taxon>Ascomycota</taxon>
        <taxon>Pezizomycotina</taxon>
        <taxon>Dothideomycetes</taxon>
        <taxon>Dothideomycetes incertae sedis</taxon>
        <taxon>Eremomycetales</taxon>
        <taxon>Eremomycetaceae</taxon>
        <taxon>Eremomyces</taxon>
    </lineage>
</organism>
<dbReference type="OrthoDB" id="7777654at2759"/>
<dbReference type="SUPFAM" id="SSF54373">
    <property type="entry name" value="FAD-linked reductases, C-terminal domain"/>
    <property type="match status" value="1"/>
</dbReference>
<dbReference type="Pfam" id="PF01593">
    <property type="entry name" value="Amino_oxidase"/>
    <property type="match status" value="1"/>
</dbReference>